<evidence type="ECO:0000313" key="8">
    <source>
        <dbReference type="EMBL" id="KAG7468663.1"/>
    </source>
</evidence>
<feature type="region of interest" description="Disordered" evidence="6">
    <location>
        <begin position="245"/>
        <end position="557"/>
    </location>
</feature>
<organism evidence="8 9">
    <name type="scientific">Megalops atlanticus</name>
    <name type="common">Tarpon</name>
    <name type="synonym">Clupea gigantea</name>
    <dbReference type="NCBI Taxonomy" id="7932"/>
    <lineage>
        <taxon>Eukaryota</taxon>
        <taxon>Metazoa</taxon>
        <taxon>Chordata</taxon>
        <taxon>Craniata</taxon>
        <taxon>Vertebrata</taxon>
        <taxon>Euteleostomi</taxon>
        <taxon>Actinopterygii</taxon>
        <taxon>Neopterygii</taxon>
        <taxon>Teleostei</taxon>
        <taxon>Elopiformes</taxon>
        <taxon>Megalopidae</taxon>
        <taxon>Megalops</taxon>
    </lineage>
</organism>
<proteinExistence type="predicted"/>
<evidence type="ECO:0000313" key="9">
    <source>
        <dbReference type="Proteomes" id="UP001046870"/>
    </source>
</evidence>
<evidence type="ECO:0000256" key="3">
    <source>
        <dbReference type="ARBA" id="ARBA00022454"/>
    </source>
</evidence>
<dbReference type="GO" id="GO:0042162">
    <property type="term" value="F:telomeric DNA binding"/>
    <property type="evidence" value="ECO:0007669"/>
    <property type="project" value="InterPro"/>
</dbReference>
<dbReference type="OrthoDB" id="8933114at2759"/>
<dbReference type="AlphaFoldDB" id="A0A9D3PYS7"/>
<keyword evidence="9" id="KW-1185">Reference proteome</keyword>
<comment type="subcellular location">
    <subcellularLocation>
        <location evidence="2">Chromosome</location>
        <location evidence="2">Telomere</location>
    </subcellularLocation>
    <subcellularLocation>
        <location evidence="1">Nucleus</location>
    </subcellularLocation>
</comment>
<evidence type="ECO:0000256" key="2">
    <source>
        <dbReference type="ARBA" id="ARBA00004574"/>
    </source>
</evidence>
<protein>
    <recommendedName>
        <fullName evidence="7">Shelterin complex subunit TPP1/Est3 domain-containing protein</fullName>
    </recommendedName>
</protein>
<feature type="region of interest" description="Disordered" evidence="6">
    <location>
        <begin position="191"/>
        <end position="222"/>
    </location>
</feature>
<feature type="compositionally biased region" description="Polar residues" evidence="6">
    <location>
        <begin position="547"/>
        <end position="557"/>
    </location>
</feature>
<feature type="compositionally biased region" description="Low complexity" evidence="6">
    <location>
        <begin position="191"/>
        <end position="203"/>
    </location>
</feature>
<comment type="caution">
    <text evidence="8">The sequence shown here is derived from an EMBL/GenBank/DDBJ whole genome shotgun (WGS) entry which is preliminary data.</text>
</comment>
<evidence type="ECO:0000256" key="4">
    <source>
        <dbReference type="ARBA" id="ARBA00022895"/>
    </source>
</evidence>
<evidence type="ECO:0000256" key="1">
    <source>
        <dbReference type="ARBA" id="ARBA00004123"/>
    </source>
</evidence>
<feature type="compositionally biased region" description="Low complexity" evidence="6">
    <location>
        <begin position="434"/>
        <end position="447"/>
    </location>
</feature>
<dbReference type="GO" id="GO:0032211">
    <property type="term" value="P:negative regulation of telomere maintenance via telomerase"/>
    <property type="evidence" value="ECO:0007669"/>
    <property type="project" value="TreeGrafter"/>
</dbReference>
<keyword evidence="4" id="KW-0779">Telomere</keyword>
<keyword evidence="5" id="KW-0539">Nucleus</keyword>
<feature type="compositionally biased region" description="Low complexity" evidence="6">
    <location>
        <begin position="310"/>
        <end position="324"/>
    </location>
</feature>
<dbReference type="Gene3D" id="2.40.50.960">
    <property type="match status" value="1"/>
</dbReference>
<dbReference type="InterPro" id="IPR019437">
    <property type="entry name" value="TPP1/Est3"/>
</dbReference>
<dbReference type="PANTHER" id="PTHR14487">
    <property type="entry name" value="ADRENOCORTICAL DYSPLASIA PROTEIN ACD"/>
    <property type="match status" value="1"/>
</dbReference>
<evidence type="ECO:0000259" key="7">
    <source>
        <dbReference type="Pfam" id="PF10341"/>
    </source>
</evidence>
<evidence type="ECO:0000256" key="5">
    <source>
        <dbReference type="ARBA" id="ARBA00023242"/>
    </source>
</evidence>
<dbReference type="InterPro" id="IPR028631">
    <property type="entry name" value="ACD"/>
</dbReference>
<accession>A0A9D3PYS7</accession>
<reference evidence="8" key="1">
    <citation type="submission" date="2021-01" db="EMBL/GenBank/DDBJ databases">
        <authorList>
            <person name="Zahm M."/>
            <person name="Roques C."/>
            <person name="Cabau C."/>
            <person name="Klopp C."/>
            <person name="Donnadieu C."/>
            <person name="Jouanno E."/>
            <person name="Lampietro C."/>
            <person name="Louis A."/>
            <person name="Herpin A."/>
            <person name="Echchiki A."/>
            <person name="Berthelot C."/>
            <person name="Parey E."/>
            <person name="Roest-Crollius H."/>
            <person name="Braasch I."/>
            <person name="Postlethwait J."/>
            <person name="Bobe J."/>
            <person name="Montfort J."/>
            <person name="Bouchez O."/>
            <person name="Begum T."/>
            <person name="Mejri S."/>
            <person name="Adams A."/>
            <person name="Chen W.-J."/>
            <person name="Guiguen Y."/>
        </authorList>
    </citation>
    <scope>NUCLEOTIDE SEQUENCE</scope>
    <source>
        <strain evidence="8">YG-15Mar2019-1</strain>
        <tissue evidence="8">Brain</tissue>
    </source>
</reference>
<dbReference type="GO" id="GO:0070187">
    <property type="term" value="C:shelterin complex"/>
    <property type="evidence" value="ECO:0007669"/>
    <property type="project" value="InterPro"/>
</dbReference>
<dbReference type="GO" id="GO:0016233">
    <property type="term" value="P:telomere capping"/>
    <property type="evidence" value="ECO:0007669"/>
    <property type="project" value="InterPro"/>
</dbReference>
<dbReference type="Proteomes" id="UP001046870">
    <property type="component" value="Chromosome 11"/>
</dbReference>
<dbReference type="PANTHER" id="PTHR14487:SF3">
    <property type="entry name" value="ADRENOCORTICAL DYSPLASIA PROTEIN HOMOLOG"/>
    <property type="match status" value="1"/>
</dbReference>
<dbReference type="GO" id="GO:0070198">
    <property type="term" value="P:protein localization to chromosome, telomeric region"/>
    <property type="evidence" value="ECO:0007669"/>
    <property type="project" value="TreeGrafter"/>
</dbReference>
<feature type="compositionally biased region" description="Low complexity" evidence="6">
    <location>
        <begin position="393"/>
        <end position="403"/>
    </location>
</feature>
<dbReference type="GO" id="GO:0007004">
    <property type="term" value="P:telomere maintenance via telomerase"/>
    <property type="evidence" value="ECO:0007669"/>
    <property type="project" value="InterPro"/>
</dbReference>
<sequence>MTETEIEAEPWIEALIQNYGQRMIKGVTGRVVALSEVPESELQAENAVALLFLSDREVQIPAILTRPAWEEMREKEDRETVSNLKNSTVFLQRYSLEFQREAEMCNSRFFLMVNRLSTVAAWRSEDKVEDVPCCAMLPSVRQQIHKTWRSLQGENSCTTVDTQSGYCLTQVLGEWQQERLGSLLLDLEARLASEPSSSPSSSQDPPPPAAARPRHTRWDTDRLRDRGQVPFSVPVSHLCIPAEQSRQLQTCTERRETEPPETQVSASSAEHEERSLPDSGTDGGSLLGSGQQEGAPANPWDILAPSVGNLSTSSSEMHLSESVSPDLLVLDRDPAADPPVGVPMATSTQVPPLQRSCSRELFPSSDHNGESEPGTAPQLEGPALSLRPHLRVSQSSTDSSTPSLLREVFSGSDCQTLPPYQKPRPADPPSSSSTLHPAPLPHAALTHPSREDTPTARSCGGEGEEDIVIRRLGRSRKRQQTPLSEAEEVVMAISADEEGEGGCSSSVGKRKPSQRSSPPSWLFQTQASATERGPPPPTRVRSDTQTHPDGTPFTYSYQPTLPVAKAMSLVKIPDDFLQWSARYLINTNQSENTS</sequence>
<dbReference type="Pfam" id="PF10341">
    <property type="entry name" value="TPP1"/>
    <property type="match status" value="1"/>
</dbReference>
<keyword evidence="3" id="KW-0158">Chromosome</keyword>
<evidence type="ECO:0000256" key="6">
    <source>
        <dbReference type="SAM" id="MobiDB-lite"/>
    </source>
</evidence>
<gene>
    <name evidence="8" type="ORF">MATL_G00145420</name>
</gene>
<name>A0A9D3PYS7_MEGAT</name>
<dbReference type="GO" id="GO:0005697">
    <property type="term" value="C:telomerase holoenzyme complex"/>
    <property type="evidence" value="ECO:0007669"/>
    <property type="project" value="InterPro"/>
</dbReference>
<dbReference type="EMBL" id="JAFDVH010000011">
    <property type="protein sequence ID" value="KAG7468663.1"/>
    <property type="molecule type" value="Genomic_DNA"/>
</dbReference>
<feature type="domain" description="Shelterin complex subunit TPP1/Est3" evidence="7">
    <location>
        <begin position="10"/>
        <end position="150"/>
    </location>
</feature>